<dbReference type="PANTHER" id="PTHR46508:SF2">
    <property type="entry name" value="INCREASED DNA METHYLATION 1"/>
    <property type="match status" value="1"/>
</dbReference>
<dbReference type="Pfam" id="PF16135">
    <property type="entry name" value="TDBD"/>
    <property type="match status" value="1"/>
</dbReference>
<evidence type="ECO:0000256" key="3">
    <source>
        <dbReference type="ARBA" id="ARBA00022771"/>
    </source>
</evidence>
<evidence type="ECO:0000256" key="2">
    <source>
        <dbReference type="ARBA" id="ARBA00022723"/>
    </source>
</evidence>
<dbReference type="InterPro" id="IPR011011">
    <property type="entry name" value="Znf_FYVE_PHD"/>
</dbReference>
<name>A0A7J7I6K9_CAMSI</name>
<feature type="region of interest" description="Disordered" evidence="6">
    <location>
        <begin position="736"/>
        <end position="780"/>
    </location>
</feature>
<evidence type="ECO:0000313" key="9">
    <source>
        <dbReference type="Proteomes" id="UP000593564"/>
    </source>
</evidence>
<keyword evidence="3" id="KW-0863">Zinc-finger</keyword>
<reference evidence="9" key="1">
    <citation type="journal article" date="2020" name="Nat. Commun.">
        <title>Genome assembly of wild tea tree DASZ reveals pedigree and selection history of tea varieties.</title>
        <authorList>
            <person name="Zhang W."/>
            <person name="Zhang Y."/>
            <person name="Qiu H."/>
            <person name="Guo Y."/>
            <person name="Wan H."/>
            <person name="Zhang X."/>
            <person name="Scossa F."/>
            <person name="Alseekh S."/>
            <person name="Zhang Q."/>
            <person name="Wang P."/>
            <person name="Xu L."/>
            <person name="Schmidt M.H."/>
            <person name="Jia X."/>
            <person name="Li D."/>
            <person name="Zhu A."/>
            <person name="Guo F."/>
            <person name="Chen W."/>
            <person name="Ni D."/>
            <person name="Usadel B."/>
            <person name="Fernie A.R."/>
            <person name="Wen W."/>
        </authorList>
    </citation>
    <scope>NUCLEOTIDE SEQUENCE [LARGE SCALE GENOMIC DNA]</scope>
    <source>
        <strain evidence="9">cv. G240</strain>
    </source>
</reference>
<feature type="region of interest" description="Disordered" evidence="6">
    <location>
        <begin position="847"/>
        <end position="870"/>
    </location>
</feature>
<gene>
    <name evidence="8" type="ORF">HYC85_001406</name>
</gene>
<accession>A0A7J7I6K9</accession>
<dbReference type="Gene3D" id="3.30.40.10">
    <property type="entry name" value="Zinc/RING finger domain, C3HC4 (zinc finger)"/>
    <property type="match status" value="1"/>
</dbReference>
<dbReference type="GO" id="GO:0008270">
    <property type="term" value="F:zinc ion binding"/>
    <property type="evidence" value="ECO:0007669"/>
    <property type="project" value="UniProtKB-KW"/>
</dbReference>
<feature type="compositionally biased region" description="Basic and acidic residues" evidence="6">
    <location>
        <begin position="1131"/>
        <end position="1155"/>
    </location>
</feature>
<keyword evidence="2" id="KW-0479">Metal-binding</keyword>
<evidence type="ECO:0000256" key="6">
    <source>
        <dbReference type="SAM" id="MobiDB-lite"/>
    </source>
</evidence>
<dbReference type="Proteomes" id="UP000593564">
    <property type="component" value="Unassembled WGS sequence"/>
</dbReference>
<feature type="region of interest" description="Disordered" evidence="6">
    <location>
        <begin position="1127"/>
        <end position="1157"/>
    </location>
</feature>
<keyword evidence="4" id="KW-0862">Zinc</keyword>
<comment type="caution">
    <text evidence="8">The sequence shown here is derived from an EMBL/GenBank/DDBJ whole genome shotgun (WGS) entry which is preliminary data.</text>
</comment>
<proteinExistence type="predicted"/>
<reference evidence="8 9" key="2">
    <citation type="submission" date="2020-07" db="EMBL/GenBank/DDBJ databases">
        <title>Genome assembly of wild tea tree DASZ reveals pedigree and selection history of tea varieties.</title>
        <authorList>
            <person name="Zhang W."/>
        </authorList>
    </citation>
    <scope>NUCLEOTIDE SEQUENCE [LARGE SCALE GENOMIC DNA]</scope>
    <source>
        <strain evidence="9">cv. G240</strain>
        <tissue evidence="8">Leaf</tissue>
    </source>
</reference>
<dbReference type="InterPro" id="IPR013083">
    <property type="entry name" value="Znf_RING/FYVE/PHD"/>
</dbReference>
<organism evidence="8 9">
    <name type="scientific">Camellia sinensis</name>
    <name type="common">Tea plant</name>
    <name type="synonym">Thea sinensis</name>
    <dbReference type="NCBI Taxonomy" id="4442"/>
    <lineage>
        <taxon>Eukaryota</taxon>
        <taxon>Viridiplantae</taxon>
        <taxon>Streptophyta</taxon>
        <taxon>Embryophyta</taxon>
        <taxon>Tracheophyta</taxon>
        <taxon>Spermatophyta</taxon>
        <taxon>Magnoliopsida</taxon>
        <taxon>eudicotyledons</taxon>
        <taxon>Gunneridae</taxon>
        <taxon>Pentapetalae</taxon>
        <taxon>asterids</taxon>
        <taxon>Ericales</taxon>
        <taxon>Theaceae</taxon>
        <taxon>Camellia</taxon>
    </lineage>
</organism>
<dbReference type="SUPFAM" id="SSF57903">
    <property type="entry name" value="FYVE/PHD zinc finger"/>
    <property type="match status" value="1"/>
</dbReference>
<protein>
    <recommendedName>
        <fullName evidence="7">Tify domain-containing protein</fullName>
    </recommendedName>
</protein>
<feature type="compositionally biased region" description="Basic and acidic residues" evidence="6">
    <location>
        <begin position="769"/>
        <end position="780"/>
    </location>
</feature>
<keyword evidence="9" id="KW-1185">Reference proteome</keyword>
<evidence type="ECO:0000259" key="7">
    <source>
        <dbReference type="Pfam" id="PF16135"/>
    </source>
</evidence>
<evidence type="ECO:0000256" key="1">
    <source>
        <dbReference type="ARBA" id="ARBA00004123"/>
    </source>
</evidence>
<feature type="region of interest" description="Disordered" evidence="6">
    <location>
        <begin position="1229"/>
        <end position="1248"/>
    </location>
</feature>
<feature type="compositionally biased region" description="Low complexity" evidence="6">
    <location>
        <begin position="1232"/>
        <end position="1248"/>
    </location>
</feature>
<dbReference type="AlphaFoldDB" id="A0A7J7I6K9"/>
<dbReference type="PANTHER" id="PTHR46508">
    <property type="entry name" value="PHD FINGER FAMILY PROTEIN"/>
    <property type="match status" value="1"/>
</dbReference>
<feature type="compositionally biased region" description="Basic residues" evidence="6">
    <location>
        <begin position="746"/>
        <end position="758"/>
    </location>
</feature>
<dbReference type="EMBL" id="JACBKZ010000001">
    <property type="protein sequence ID" value="KAF5960197.1"/>
    <property type="molecule type" value="Genomic_DNA"/>
</dbReference>
<dbReference type="InterPro" id="IPR032308">
    <property type="entry name" value="TDBD"/>
</dbReference>
<evidence type="ECO:0000256" key="4">
    <source>
        <dbReference type="ARBA" id="ARBA00022833"/>
    </source>
</evidence>
<evidence type="ECO:0000313" key="8">
    <source>
        <dbReference type="EMBL" id="KAF5960197.1"/>
    </source>
</evidence>
<feature type="region of interest" description="Disordered" evidence="6">
    <location>
        <begin position="179"/>
        <end position="211"/>
    </location>
</feature>
<comment type="subcellular location">
    <subcellularLocation>
        <location evidence="1">Nucleus</location>
    </subcellularLocation>
</comment>
<evidence type="ECO:0000256" key="5">
    <source>
        <dbReference type="ARBA" id="ARBA00023242"/>
    </source>
</evidence>
<keyword evidence="5" id="KW-0539">Nucleus</keyword>
<sequence>MLFNKEIEGLHDDGFEGSINEHRIFTEVFFGNDHGRTSKKCLVTGVINFECDYSKQTDVSIFLNNENSAITSQVDSCNLKEDSREKSGPGYFSEERALLKNDHDVNIKRMKLSADDLSYSRPYSGRILNSSAPLKGVATGMPQPVSQFVCQAVTCRLVESSSQGVNSSCYLLKRHAETNSGSGVGDREVSKCRLPSLDGSDEKEVSASKAIASPVSQESFATKLLVTSPSAAVANKSASLKCPKERMKPSNIHEPSVVKISSNSDSTKDPRPLLRNQIQNLLKAAGWEIGRRTRDNKVNGEFIYFSPQGGRPVREFRRAWNLCGQTLFSGLKVAQQDGKQWTDMTDFWSDLSNTFLKIEEEMNNSETTAALAHQWCLLDPFADMVFIDKKLGTLREGKVVKTRRTFVIDTSTKDAVLALENVDGMGSQSERHSSDQLCDSSFVRESALTNSEGNYCDYNEKCGNGISADIGQLHRETATDLKGVPVYLHDEKCTSSGDIVSGTRTQQREISENKISGQDLSSLQVCVADGTCDHSSSCLFEVPVTSGDANIMALEVDKTVSMGSSEGGEGFNGNIMDKGARQSKGSLNDDHLNCRNDGLDQLNDQDRTHVPWSTHLDSVPCRPPLVEDSQLVDVDGTEVMRHSEVVGKVSRQCIKASKFEMNDASSVADASLKRKAPKKSKKISEIKLSTLCQNDLLGLSTSKAEGHIINENHIRSDSGEVQECFVATNVRNDRSRNKLSSSQCRSGKKQSKIRKFHHSSQSFRKSNHISHDSEHSKEFNSENITDEVSMHIKCYSMDPETLRQDIKLGKPETQSEYEEKRSITCQLKDDDLLISAVITNKAFRSTTEQSTQKMKSRKSEALRKHKSQKGSCRLLPRSLGKRGKHMEWKRSIFGVRTVLSWLIDSGVVSLNEVIQFRNTKDDAVVKDGLVTRDGILCKCCNKVLSVSEFKIHAGFKLNRPCLNLVMESGKPFALCQFKAWSAEYKARKSATRPVLVEEIDQNDDSCGLCGDGGELICCDNCPSTFHQACLYAQNYTSAHFERHTSPLSRISLYGIDMHSLCLSSWAESIAEAAKKGGSDEQELQWDSYDKIKEEIAFQQRQWAADQAKAKEMETIRAAQAKIVKMGRLAQKRKEQEQQAKARGEMKRETHRKSEEEREELAIAQRLKLKERLTKIHKRKSLTNGQITCEDQRAWEKLDLEFIKREHTRREVSLADQIRAARNKRVECGARESLQTSSSLYSSSEGSAG</sequence>
<feature type="domain" description="Tify" evidence="7">
    <location>
        <begin position="928"/>
        <end position="976"/>
    </location>
</feature>
<dbReference type="GO" id="GO:0005634">
    <property type="term" value="C:nucleus"/>
    <property type="evidence" value="ECO:0007669"/>
    <property type="project" value="UniProtKB-SubCell"/>
</dbReference>